<protein>
    <submittedName>
        <fullName evidence="1">Uncharacterized protein</fullName>
    </submittedName>
</protein>
<dbReference type="EMBL" id="JAHHUM010001908">
    <property type="protein sequence ID" value="KAK5607903.1"/>
    <property type="molecule type" value="Genomic_DNA"/>
</dbReference>
<comment type="caution">
    <text evidence="1">The sequence shown here is derived from an EMBL/GenBank/DDBJ whole genome shotgun (WGS) entry which is preliminary data.</text>
</comment>
<evidence type="ECO:0000313" key="2">
    <source>
        <dbReference type="Proteomes" id="UP001311232"/>
    </source>
</evidence>
<organism evidence="1 2">
    <name type="scientific">Crenichthys baileyi</name>
    <name type="common">White River springfish</name>
    <dbReference type="NCBI Taxonomy" id="28760"/>
    <lineage>
        <taxon>Eukaryota</taxon>
        <taxon>Metazoa</taxon>
        <taxon>Chordata</taxon>
        <taxon>Craniata</taxon>
        <taxon>Vertebrata</taxon>
        <taxon>Euteleostomi</taxon>
        <taxon>Actinopterygii</taxon>
        <taxon>Neopterygii</taxon>
        <taxon>Teleostei</taxon>
        <taxon>Neoteleostei</taxon>
        <taxon>Acanthomorphata</taxon>
        <taxon>Ovalentaria</taxon>
        <taxon>Atherinomorphae</taxon>
        <taxon>Cyprinodontiformes</taxon>
        <taxon>Goodeidae</taxon>
        <taxon>Crenichthys</taxon>
    </lineage>
</organism>
<dbReference type="AlphaFoldDB" id="A0AAV9RG17"/>
<dbReference type="Proteomes" id="UP001311232">
    <property type="component" value="Unassembled WGS sequence"/>
</dbReference>
<accession>A0AAV9RG17</accession>
<gene>
    <name evidence="1" type="ORF">CRENBAI_008969</name>
</gene>
<reference evidence="1 2" key="1">
    <citation type="submission" date="2021-06" db="EMBL/GenBank/DDBJ databases">
        <authorList>
            <person name="Palmer J.M."/>
        </authorList>
    </citation>
    <scope>NUCLEOTIDE SEQUENCE [LARGE SCALE GENOMIC DNA]</scope>
    <source>
        <strain evidence="1 2">MEX-2019</strain>
        <tissue evidence="1">Muscle</tissue>
    </source>
</reference>
<proteinExistence type="predicted"/>
<sequence length="145" mass="16358">MLRFESRNAFVLHRPADKWREAPLTSPTPGWLLSLLDVCLSCVVYRNECRNEGQEKCIGSMFVCASVGGGSLNPISELRLGAPRKLYSSQYHSSPLKMDGYTSGCRHTLREQAPNGHQVNRGKRESLFVCQQRRRESAELVKKSC</sequence>
<keyword evidence="2" id="KW-1185">Reference proteome</keyword>
<evidence type="ECO:0000313" key="1">
    <source>
        <dbReference type="EMBL" id="KAK5607903.1"/>
    </source>
</evidence>
<name>A0AAV9RG17_9TELE</name>